<dbReference type="Proteomes" id="UP000008370">
    <property type="component" value="Unassembled WGS sequence"/>
</dbReference>
<dbReference type="GeneID" id="18919209"/>
<dbReference type="HOGENOM" id="CLU_3069445_0_0_1"/>
<keyword evidence="2" id="KW-1185">Reference proteome</keyword>
<dbReference type="EMBL" id="JH930540">
    <property type="protein sequence ID" value="EKM49126.1"/>
    <property type="molecule type" value="Genomic_DNA"/>
</dbReference>
<organism evidence="1 2">
    <name type="scientific">Phanerochaete carnosa (strain HHB-10118-sp)</name>
    <name type="common">White-rot fungus</name>
    <name type="synonym">Peniophora carnosa</name>
    <dbReference type="NCBI Taxonomy" id="650164"/>
    <lineage>
        <taxon>Eukaryota</taxon>
        <taxon>Fungi</taxon>
        <taxon>Dikarya</taxon>
        <taxon>Basidiomycota</taxon>
        <taxon>Agaricomycotina</taxon>
        <taxon>Agaricomycetes</taxon>
        <taxon>Polyporales</taxon>
        <taxon>Phanerochaetaceae</taxon>
        <taxon>Phanerochaete</taxon>
    </lineage>
</organism>
<protein>
    <submittedName>
        <fullName evidence="1">Uncharacterized protein</fullName>
    </submittedName>
</protein>
<gene>
    <name evidence="1" type="ORF">PHACADRAFT_265816</name>
</gene>
<evidence type="ECO:0000313" key="1">
    <source>
        <dbReference type="EMBL" id="EKM49126.1"/>
    </source>
</evidence>
<dbReference type="InParanoid" id="K5UHX3"/>
<dbReference type="RefSeq" id="XP_007402322.1">
    <property type="nucleotide sequence ID" value="XM_007402260.1"/>
</dbReference>
<dbReference type="AlphaFoldDB" id="K5UHX3"/>
<name>K5UHX3_PHACS</name>
<sequence length="53" mass="5782">MSTTAGGSIAEPFVTRYNDLDFDLYHYYCSPGSISNNAAAAADLDRVYEIESV</sequence>
<dbReference type="KEGG" id="pco:PHACADRAFT_265816"/>
<accession>K5UHX3</accession>
<reference evidence="1 2" key="1">
    <citation type="journal article" date="2012" name="BMC Genomics">
        <title>Comparative genomics of the white-rot fungi, Phanerochaete carnosa and P. chrysosporium, to elucidate the genetic basis of the distinct wood types they colonize.</title>
        <authorList>
            <person name="Suzuki H."/>
            <person name="MacDonald J."/>
            <person name="Syed K."/>
            <person name="Salamov A."/>
            <person name="Hori C."/>
            <person name="Aerts A."/>
            <person name="Henrissat B."/>
            <person name="Wiebenga A."/>
            <person name="vanKuyk P.A."/>
            <person name="Barry K."/>
            <person name="Lindquist E."/>
            <person name="LaButti K."/>
            <person name="Lapidus A."/>
            <person name="Lucas S."/>
            <person name="Coutinho P."/>
            <person name="Gong Y."/>
            <person name="Samejima M."/>
            <person name="Mahadevan R."/>
            <person name="Abou-Zaid M."/>
            <person name="de Vries R.P."/>
            <person name="Igarashi K."/>
            <person name="Yadav J.S."/>
            <person name="Grigoriev I.V."/>
            <person name="Master E.R."/>
        </authorList>
    </citation>
    <scope>NUCLEOTIDE SEQUENCE [LARGE SCALE GENOMIC DNA]</scope>
    <source>
        <strain evidence="1 2">HHB-10118-sp</strain>
    </source>
</reference>
<evidence type="ECO:0000313" key="2">
    <source>
        <dbReference type="Proteomes" id="UP000008370"/>
    </source>
</evidence>
<proteinExistence type="predicted"/>